<keyword evidence="7" id="KW-0067">ATP-binding</keyword>
<dbReference type="SUPFAM" id="SSF55874">
    <property type="entry name" value="ATPase domain of HSP90 chaperone/DNA topoisomerase II/histidine kinase"/>
    <property type="match status" value="1"/>
</dbReference>
<dbReference type="SMART" id="SM00388">
    <property type="entry name" value="HisKA"/>
    <property type="match status" value="1"/>
</dbReference>
<feature type="transmembrane region" description="Helical" evidence="9">
    <location>
        <begin position="12"/>
        <end position="33"/>
    </location>
</feature>
<dbReference type="GO" id="GO:0000155">
    <property type="term" value="F:phosphorelay sensor kinase activity"/>
    <property type="evidence" value="ECO:0007669"/>
    <property type="project" value="InterPro"/>
</dbReference>
<dbReference type="Proteomes" id="UP000480185">
    <property type="component" value="Unassembled WGS sequence"/>
</dbReference>
<evidence type="ECO:0000256" key="6">
    <source>
        <dbReference type="ARBA" id="ARBA00022777"/>
    </source>
</evidence>
<dbReference type="Pfam" id="PF02518">
    <property type="entry name" value="HATPase_c"/>
    <property type="match status" value="1"/>
</dbReference>
<dbReference type="GO" id="GO:0005524">
    <property type="term" value="F:ATP binding"/>
    <property type="evidence" value="ECO:0007669"/>
    <property type="project" value="UniProtKB-KW"/>
</dbReference>
<feature type="transmembrane region" description="Helical" evidence="9">
    <location>
        <begin position="141"/>
        <end position="163"/>
    </location>
</feature>
<dbReference type="CDD" id="cd00082">
    <property type="entry name" value="HisKA"/>
    <property type="match status" value="1"/>
</dbReference>
<dbReference type="OrthoDB" id="9815750at2"/>
<evidence type="ECO:0000256" key="2">
    <source>
        <dbReference type="ARBA" id="ARBA00012438"/>
    </source>
</evidence>
<keyword evidence="9" id="KW-0812">Transmembrane</keyword>
<dbReference type="PANTHER" id="PTHR43065:SF46">
    <property type="entry name" value="C4-DICARBOXYLATE TRANSPORT SENSOR PROTEIN DCTB"/>
    <property type="match status" value="1"/>
</dbReference>
<evidence type="ECO:0000313" key="12">
    <source>
        <dbReference type="Proteomes" id="UP000480185"/>
    </source>
</evidence>
<organism evidence="11 12">
    <name type="scientific">Salinibacillus xinjiangensis</name>
    <dbReference type="NCBI Taxonomy" id="1229268"/>
    <lineage>
        <taxon>Bacteria</taxon>
        <taxon>Bacillati</taxon>
        <taxon>Bacillota</taxon>
        <taxon>Bacilli</taxon>
        <taxon>Bacillales</taxon>
        <taxon>Bacillaceae</taxon>
        <taxon>Salinibacillus</taxon>
    </lineage>
</organism>
<evidence type="ECO:0000256" key="7">
    <source>
        <dbReference type="ARBA" id="ARBA00022840"/>
    </source>
</evidence>
<sequence>MSTFGEMDMGLTIQSLLSNVLCIIFPLLCYLLFFNEEDTTRTSKIFSKFFLFITISLFLTLTFPAHYTEHFTYDLRLIPILLAFLYGTYKQGILTIAIMLLHTFIFAPADFSQYLGNYTVIALILFFLTNYYRNASHYKKFLTLTIFYFIITSTRAFYLLIILEETNQLSLLMMLSFITWFTIVSVMLLMENMDKQIWMKRELQHIEKMDAVSQLAATVTHEVKNPLTTVKGFLQILRDKSYIEDKDKEYIKISIEELVRAEYMIQNYLSLSKPNSRKYEVIDLSNLLKDLASIMATYAIKTKVHVITSIKDDLQISGFKYEVQQVLLNVFKNAVESMENGGELRVWAEEKEQFVEVTIKDEGKGISKEDLKKIGTPYFTTKKKGTGLGLSVSFEIVKRMGGNIQIESEVGKGTTMTVQFPIDV</sequence>
<gene>
    <name evidence="11" type="ORF">GH754_05570</name>
</gene>
<evidence type="ECO:0000256" key="4">
    <source>
        <dbReference type="ARBA" id="ARBA00022679"/>
    </source>
</evidence>
<dbReference type="InterPro" id="IPR004358">
    <property type="entry name" value="Sig_transdc_His_kin-like_C"/>
</dbReference>
<feature type="domain" description="Histidine kinase" evidence="10">
    <location>
        <begin position="218"/>
        <end position="424"/>
    </location>
</feature>
<dbReference type="InterPro" id="IPR005467">
    <property type="entry name" value="His_kinase_dom"/>
</dbReference>
<keyword evidence="4" id="KW-0808">Transferase</keyword>
<evidence type="ECO:0000256" key="9">
    <source>
        <dbReference type="SAM" id="Phobius"/>
    </source>
</evidence>
<feature type="transmembrane region" description="Helical" evidence="9">
    <location>
        <begin position="45"/>
        <end position="65"/>
    </location>
</feature>
<evidence type="ECO:0000259" key="10">
    <source>
        <dbReference type="PROSITE" id="PS50109"/>
    </source>
</evidence>
<proteinExistence type="predicted"/>
<protein>
    <recommendedName>
        <fullName evidence="2">histidine kinase</fullName>
        <ecNumber evidence="2">2.7.13.3</ecNumber>
    </recommendedName>
</protein>
<comment type="catalytic activity">
    <reaction evidence="1">
        <text>ATP + protein L-histidine = ADP + protein N-phospho-L-histidine.</text>
        <dbReference type="EC" id="2.7.13.3"/>
    </reaction>
</comment>
<dbReference type="Gene3D" id="3.30.565.10">
    <property type="entry name" value="Histidine kinase-like ATPase, C-terminal domain"/>
    <property type="match status" value="1"/>
</dbReference>
<keyword evidence="9" id="KW-1133">Transmembrane helix</keyword>
<evidence type="ECO:0000256" key="3">
    <source>
        <dbReference type="ARBA" id="ARBA00022553"/>
    </source>
</evidence>
<dbReference type="InterPro" id="IPR003594">
    <property type="entry name" value="HATPase_dom"/>
</dbReference>
<dbReference type="InterPro" id="IPR036890">
    <property type="entry name" value="HATPase_C_sf"/>
</dbReference>
<feature type="transmembrane region" description="Helical" evidence="9">
    <location>
        <begin position="111"/>
        <end position="129"/>
    </location>
</feature>
<dbReference type="Pfam" id="PF00512">
    <property type="entry name" value="HisKA"/>
    <property type="match status" value="1"/>
</dbReference>
<keyword evidence="12" id="KW-1185">Reference proteome</keyword>
<evidence type="ECO:0000256" key="5">
    <source>
        <dbReference type="ARBA" id="ARBA00022741"/>
    </source>
</evidence>
<feature type="transmembrane region" description="Helical" evidence="9">
    <location>
        <begin position="77"/>
        <end position="105"/>
    </location>
</feature>
<dbReference type="SUPFAM" id="SSF47384">
    <property type="entry name" value="Homodimeric domain of signal transducing histidine kinase"/>
    <property type="match status" value="1"/>
</dbReference>
<feature type="transmembrane region" description="Helical" evidence="9">
    <location>
        <begin position="169"/>
        <end position="190"/>
    </location>
</feature>
<name>A0A6G1X483_9BACI</name>
<keyword evidence="3" id="KW-0597">Phosphoprotein</keyword>
<dbReference type="InterPro" id="IPR036097">
    <property type="entry name" value="HisK_dim/P_sf"/>
</dbReference>
<dbReference type="PRINTS" id="PR00344">
    <property type="entry name" value="BCTRLSENSOR"/>
</dbReference>
<dbReference type="PROSITE" id="PS50109">
    <property type="entry name" value="HIS_KIN"/>
    <property type="match status" value="1"/>
</dbReference>
<accession>A0A6G1X483</accession>
<keyword evidence="6 11" id="KW-0418">Kinase</keyword>
<dbReference type="Gene3D" id="1.10.287.130">
    <property type="match status" value="1"/>
</dbReference>
<dbReference type="InterPro" id="IPR003661">
    <property type="entry name" value="HisK_dim/P_dom"/>
</dbReference>
<dbReference type="AlphaFoldDB" id="A0A6G1X483"/>
<dbReference type="EC" id="2.7.13.3" evidence="2"/>
<comment type="caution">
    <text evidence="11">The sequence shown here is derived from an EMBL/GenBank/DDBJ whole genome shotgun (WGS) entry which is preliminary data.</text>
</comment>
<evidence type="ECO:0000256" key="8">
    <source>
        <dbReference type="ARBA" id="ARBA00023012"/>
    </source>
</evidence>
<keyword evidence="9" id="KW-0472">Membrane</keyword>
<keyword evidence="8" id="KW-0902">Two-component regulatory system</keyword>
<dbReference type="SMART" id="SM00387">
    <property type="entry name" value="HATPase_c"/>
    <property type="match status" value="1"/>
</dbReference>
<dbReference type="PANTHER" id="PTHR43065">
    <property type="entry name" value="SENSOR HISTIDINE KINASE"/>
    <property type="match status" value="1"/>
</dbReference>
<evidence type="ECO:0000313" key="11">
    <source>
        <dbReference type="EMBL" id="MRG85803.1"/>
    </source>
</evidence>
<keyword evidence="5" id="KW-0547">Nucleotide-binding</keyword>
<evidence type="ECO:0000256" key="1">
    <source>
        <dbReference type="ARBA" id="ARBA00000085"/>
    </source>
</evidence>
<dbReference type="EMBL" id="WJNH01000003">
    <property type="protein sequence ID" value="MRG85803.1"/>
    <property type="molecule type" value="Genomic_DNA"/>
</dbReference>
<reference evidence="11 12" key="1">
    <citation type="submission" date="2019-11" db="EMBL/GenBank/DDBJ databases">
        <authorList>
            <person name="Li J."/>
        </authorList>
    </citation>
    <scope>NUCLEOTIDE SEQUENCE [LARGE SCALE GENOMIC DNA]</scope>
    <source>
        <strain evidence="11 12">J4</strain>
    </source>
</reference>